<evidence type="ECO:0000313" key="2">
    <source>
        <dbReference type="Proteomes" id="UP000479000"/>
    </source>
</evidence>
<gene>
    <name evidence="1" type="ORF">NTEN_LOCUS20539</name>
</gene>
<feature type="non-terminal residue" evidence="1">
    <location>
        <position position="51"/>
    </location>
</feature>
<organism evidence="1 2">
    <name type="scientific">Nesidiocoris tenuis</name>
    <dbReference type="NCBI Taxonomy" id="355587"/>
    <lineage>
        <taxon>Eukaryota</taxon>
        <taxon>Metazoa</taxon>
        <taxon>Ecdysozoa</taxon>
        <taxon>Arthropoda</taxon>
        <taxon>Hexapoda</taxon>
        <taxon>Insecta</taxon>
        <taxon>Pterygota</taxon>
        <taxon>Neoptera</taxon>
        <taxon>Paraneoptera</taxon>
        <taxon>Hemiptera</taxon>
        <taxon>Heteroptera</taxon>
        <taxon>Panheteroptera</taxon>
        <taxon>Cimicomorpha</taxon>
        <taxon>Miridae</taxon>
        <taxon>Dicyphina</taxon>
        <taxon>Nesidiocoris</taxon>
    </lineage>
</organism>
<reference evidence="1 2" key="1">
    <citation type="submission" date="2020-02" db="EMBL/GenBank/DDBJ databases">
        <authorList>
            <person name="Ferguson B K."/>
        </authorList>
    </citation>
    <scope>NUCLEOTIDE SEQUENCE [LARGE SCALE GENOMIC DNA]</scope>
</reference>
<evidence type="ECO:0000313" key="1">
    <source>
        <dbReference type="EMBL" id="CAB0016325.1"/>
    </source>
</evidence>
<keyword evidence="2" id="KW-1185">Reference proteome</keyword>
<dbReference type="AlphaFoldDB" id="A0A6H5HGP1"/>
<accession>A0A6H5HGP1</accession>
<sequence>MPPDVPIRATAFTAGHDPLWSNAVATGSVFVWNIPKRCFFSRRNEDTLKYL</sequence>
<dbReference type="Proteomes" id="UP000479000">
    <property type="component" value="Unassembled WGS sequence"/>
</dbReference>
<name>A0A6H5HGP1_9HEMI</name>
<proteinExistence type="predicted"/>
<dbReference type="EMBL" id="CADCXU010030261">
    <property type="protein sequence ID" value="CAB0016325.1"/>
    <property type="molecule type" value="Genomic_DNA"/>
</dbReference>
<protein>
    <submittedName>
        <fullName evidence="1">Uncharacterized protein</fullName>
    </submittedName>
</protein>